<feature type="transmembrane region" description="Helical" evidence="2">
    <location>
        <begin position="6"/>
        <end position="27"/>
    </location>
</feature>
<keyword evidence="2" id="KW-0472">Membrane</keyword>
<gene>
    <name evidence="3" type="ORF">CM83_99472</name>
</gene>
<name>A0A0A9Y4G1_LYGHE</name>
<keyword evidence="2" id="KW-0812">Transmembrane</keyword>
<keyword evidence="2" id="KW-1133">Transmembrane helix</keyword>
<reference evidence="3" key="1">
    <citation type="journal article" date="2014" name="PLoS ONE">
        <title>Transcriptome-Based Identification of ABC Transporters in the Western Tarnished Plant Bug Lygus hesperus.</title>
        <authorList>
            <person name="Hull J.J."/>
            <person name="Chaney K."/>
            <person name="Geib S.M."/>
            <person name="Fabrick J.A."/>
            <person name="Brent C.S."/>
            <person name="Walsh D."/>
            <person name="Lavine L.C."/>
        </authorList>
    </citation>
    <scope>NUCLEOTIDE SEQUENCE</scope>
</reference>
<dbReference type="Gene3D" id="1.10.287.1490">
    <property type="match status" value="1"/>
</dbReference>
<feature type="non-terminal residue" evidence="3">
    <location>
        <position position="1"/>
    </location>
</feature>
<accession>A0A0A9Y4G1</accession>
<evidence type="ECO:0000256" key="1">
    <source>
        <dbReference type="SAM" id="MobiDB-lite"/>
    </source>
</evidence>
<protein>
    <submittedName>
        <fullName evidence="3">Uncharacterized protein</fullName>
    </submittedName>
</protein>
<feature type="compositionally biased region" description="Low complexity" evidence="1">
    <location>
        <begin position="328"/>
        <end position="340"/>
    </location>
</feature>
<reference evidence="3" key="2">
    <citation type="submission" date="2014-07" db="EMBL/GenBank/DDBJ databases">
        <authorList>
            <person name="Hull J."/>
        </authorList>
    </citation>
    <scope>NUCLEOTIDE SEQUENCE</scope>
</reference>
<sequence>GVSICIFFASLVFLWMFILSLMAAELFKRTLDLQRMTKQISGQTELLPEEMHSYQSMSKYMQKNQTQLNSQLMAVSWKINNVSNQLSKVEKSVRGIEEKFRSIPDFVNVPSQVLALSSSVAGLGSEVEDMKTSLSRFRDEEDSRHQSLESLKTNIQILTNDIVALNQTFWALNPLQPSKIPISENLSAIYQKVLAEIGPKFSELNESLSRRLRYVLEDQEKDHKMLIDLQESLVNVSSQIMSLSQNIEEGRTSFNNLELKILEIREQLRAVNIHMSTEIMTSASTSFRSVMTTARDTIAVVPFNATILPTSGHTLDSPTTPISSVGISTTSNRTTSEENTGLITIQ</sequence>
<feature type="region of interest" description="Disordered" evidence="1">
    <location>
        <begin position="312"/>
        <end position="346"/>
    </location>
</feature>
<proteinExistence type="predicted"/>
<dbReference type="EMBL" id="GBHO01015662">
    <property type="protein sequence ID" value="JAG27942.1"/>
    <property type="molecule type" value="Transcribed_RNA"/>
</dbReference>
<organism evidence="3">
    <name type="scientific">Lygus hesperus</name>
    <name type="common">Western plant bug</name>
    <dbReference type="NCBI Taxonomy" id="30085"/>
    <lineage>
        <taxon>Eukaryota</taxon>
        <taxon>Metazoa</taxon>
        <taxon>Ecdysozoa</taxon>
        <taxon>Arthropoda</taxon>
        <taxon>Hexapoda</taxon>
        <taxon>Insecta</taxon>
        <taxon>Pterygota</taxon>
        <taxon>Neoptera</taxon>
        <taxon>Paraneoptera</taxon>
        <taxon>Hemiptera</taxon>
        <taxon>Heteroptera</taxon>
        <taxon>Panheteroptera</taxon>
        <taxon>Cimicomorpha</taxon>
        <taxon>Miridae</taxon>
        <taxon>Mirini</taxon>
        <taxon>Lygus</taxon>
    </lineage>
</organism>
<dbReference type="AlphaFoldDB" id="A0A0A9Y4G1"/>
<feature type="compositionally biased region" description="Polar residues" evidence="1">
    <location>
        <begin position="312"/>
        <end position="327"/>
    </location>
</feature>
<evidence type="ECO:0000256" key="2">
    <source>
        <dbReference type="SAM" id="Phobius"/>
    </source>
</evidence>
<evidence type="ECO:0000313" key="3">
    <source>
        <dbReference type="EMBL" id="JAG27942.1"/>
    </source>
</evidence>